<accession>W0HWM4</accession>
<sequence length="486" mass="51301">MAEILASNAAITQPQQYQKSHIIGNTSADESANAARLNQREVRAPNKSDVEAVTQAGAQFVSSAVGLLAAPNAKKSNDPTALKELASTVTTHYSAKEYDMASYTVEAVARHAAEDLGVVQSEFSANQKVAINNYAENRAKLESSFADDLETVANTLANAVNVSETPEALAAVVSQSVDGMLAQARTYAKGMETTVRELAKGVDGQSQLAEEQLAVVQKYSEGLNQVADTLATERKSGASVLLGSDLSFEALLKVISLTTEMCNENNKLSAHFGELMAKAANQSAKKLVDAAGVRLAGAIASAGVQVTSAWSATKQKVTALNKESASVKDNLIPKNKMQQKLSESENSILSSQSRLVAKGSDFTADTGATMRANHPQQRAKIMDYDMKHEQVRRDTSIAVAKADVTLAIGRGMGEIATGAFNVAAASDEADSKKLDASKELASTLSAAANKTSDTNVSNRDKLLQLLQSVISRTQDTNSVIAGNMRG</sequence>
<dbReference type="AlphaFoldDB" id="W0HWM4"/>
<dbReference type="OrthoDB" id="9943312at2"/>
<dbReference type="Proteomes" id="UP000019028">
    <property type="component" value="Chromosome"/>
</dbReference>
<dbReference type="HOGENOM" id="CLU_561278_0_0_6"/>
<dbReference type="KEGG" id="sod:Sant_3182"/>
<protein>
    <submittedName>
        <fullName evidence="1">YspD</fullName>
    </submittedName>
</protein>
<dbReference type="EMBL" id="CP006569">
    <property type="protein sequence ID" value="AHF78179.1"/>
    <property type="molecule type" value="Genomic_DNA"/>
</dbReference>
<evidence type="ECO:0000313" key="2">
    <source>
        <dbReference type="Proteomes" id="UP000019028"/>
    </source>
</evidence>
<reference evidence="1 2" key="1">
    <citation type="journal article" date="2014" name="Genome Biol. Evol.">
        <title>Genome degeneration and adaptation in a nascent stage of symbiosis.</title>
        <authorList>
            <person name="Oakeson K.F."/>
            <person name="Gil R."/>
            <person name="Clayton A.L."/>
            <person name="Dunn D.M."/>
            <person name="von Niederhausern A.C."/>
            <person name="Hamil C."/>
            <person name="Aoyagi A."/>
            <person name="Duval B."/>
            <person name="Baca A."/>
            <person name="Silva F.J."/>
            <person name="Vallier A."/>
            <person name="Jackson D.G."/>
            <person name="Latorre A."/>
            <person name="Weiss R.B."/>
            <person name="Heddi A."/>
            <person name="Moya A."/>
            <person name="Dale C."/>
        </authorList>
    </citation>
    <scope>NUCLEOTIDE SEQUENCE [LARGE SCALE GENOMIC DNA]</scope>
    <source>
        <strain evidence="1 2">HS1</strain>
    </source>
</reference>
<name>W0HWM4_9GAMM</name>
<evidence type="ECO:0000313" key="1">
    <source>
        <dbReference type="EMBL" id="AHF78179.1"/>
    </source>
</evidence>
<proteinExistence type="predicted"/>
<dbReference type="PATRIC" id="fig|1239307.3.peg.3510"/>
<gene>
    <name evidence="1" type="primary">yspD</name>
    <name evidence="1" type="ORF">Sant_3182</name>
</gene>
<keyword evidence="2" id="KW-1185">Reference proteome</keyword>
<organism evidence="1 2">
    <name type="scientific">Sodalis praecaptivus</name>
    <dbReference type="NCBI Taxonomy" id="1239307"/>
    <lineage>
        <taxon>Bacteria</taxon>
        <taxon>Pseudomonadati</taxon>
        <taxon>Pseudomonadota</taxon>
        <taxon>Gammaproteobacteria</taxon>
        <taxon>Enterobacterales</taxon>
        <taxon>Bruguierivoracaceae</taxon>
        <taxon>Sodalis</taxon>
    </lineage>
</organism>
<dbReference type="RefSeq" id="WP_025423320.1">
    <property type="nucleotide sequence ID" value="NZ_CP006569.1"/>
</dbReference>